<reference evidence="1 2" key="1">
    <citation type="submission" date="2019-02" db="EMBL/GenBank/DDBJ databases">
        <title>Deep-cultivation of Planctomycetes and their phenomic and genomic characterization uncovers novel biology.</title>
        <authorList>
            <person name="Wiegand S."/>
            <person name="Jogler M."/>
            <person name="Boedeker C."/>
            <person name="Pinto D."/>
            <person name="Vollmers J."/>
            <person name="Rivas-Marin E."/>
            <person name="Kohn T."/>
            <person name="Peeters S.H."/>
            <person name="Heuer A."/>
            <person name="Rast P."/>
            <person name="Oberbeckmann S."/>
            <person name="Bunk B."/>
            <person name="Jeske O."/>
            <person name="Meyerdierks A."/>
            <person name="Storesund J.E."/>
            <person name="Kallscheuer N."/>
            <person name="Luecker S."/>
            <person name="Lage O.M."/>
            <person name="Pohl T."/>
            <person name="Merkel B.J."/>
            <person name="Hornburger P."/>
            <person name="Mueller R.-W."/>
            <person name="Bruemmer F."/>
            <person name="Labrenz M."/>
            <person name="Spormann A.M."/>
            <person name="Op den Camp H."/>
            <person name="Overmann J."/>
            <person name="Amann R."/>
            <person name="Jetten M.S.M."/>
            <person name="Mascher T."/>
            <person name="Medema M.H."/>
            <person name="Devos D.P."/>
            <person name="Kaster A.-K."/>
            <person name="Ovreas L."/>
            <person name="Rohde M."/>
            <person name="Galperin M.Y."/>
            <person name="Jogler C."/>
        </authorList>
    </citation>
    <scope>NUCLEOTIDE SEQUENCE [LARGE SCALE GENOMIC DNA]</scope>
    <source>
        <strain evidence="1 2">Pla85_3_4</strain>
    </source>
</reference>
<dbReference type="AlphaFoldDB" id="A0A518E3D2"/>
<organism evidence="1 2">
    <name type="scientific">Lignipirellula cremea</name>
    <dbReference type="NCBI Taxonomy" id="2528010"/>
    <lineage>
        <taxon>Bacteria</taxon>
        <taxon>Pseudomonadati</taxon>
        <taxon>Planctomycetota</taxon>
        <taxon>Planctomycetia</taxon>
        <taxon>Pirellulales</taxon>
        <taxon>Pirellulaceae</taxon>
        <taxon>Lignipirellula</taxon>
    </lineage>
</organism>
<evidence type="ECO:0000313" key="1">
    <source>
        <dbReference type="EMBL" id="QDU98599.1"/>
    </source>
</evidence>
<dbReference type="KEGG" id="lcre:Pla8534_64700"/>
<dbReference type="OrthoDB" id="286175at2"/>
<evidence type="ECO:0000313" key="2">
    <source>
        <dbReference type="Proteomes" id="UP000317648"/>
    </source>
</evidence>
<dbReference type="Proteomes" id="UP000317648">
    <property type="component" value="Chromosome"/>
</dbReference>
<name>A0A518E3D2_9BACT</name>
<protein>
    <submittedName>
        <fullName evidence="1">Uncharacterized protein</fullName>
    </submittedName>
</protein>
<accession>A0A518E3D2</accession>
<dbReference type="RefSeq" id="WP_145057982.1">
    <property type="nucleotide sequence ID" value="NZ_CP036433.1"/>
</dbReference>
<keyword evidence="2" id="KW-1185">Reference proteome</keyword>
<sequence length="296" mass="32015">MQITFDIPSRGAGLPRSLPFRQVTKVSVTIQREPDDPQDDILFEVSNCSALNGAASTIIGANSLSETGVIEIRGDAQTEPDHSRHLVIRASLAGSQVGASDGFSVCAHPTCVENGPQFDTIALGHVDSDNSMVGLKVWMRLPSDSGDGRDLSNVREKEVVAYAHDFTGAANNAPESGNSNWQWAHQVEPDRHRLRADVMNVIDQTQLNGTEGGWSNDQLDIFYCQRCGMVEAAPAPIPHSGYRVTRVISTTADNHLQLVLRKYPRECDIGGFQTAGGPSEAIQVIVTVPKQQVATE</sequence>
<gene>
    <name evidence="1" type="ORF">Pla8534_64700</name>
</gene>
<proteinExistence type="predicted"/>
<dbReference type="EMBL" id="CP036433">
    <property type="protein sequence ID" value="QDU98599.1"/>
    <property type="molecule type" value="Genomic_DNA"/>
</dbReference>